<evidence type="ECO:0000313" key="3">
    <source>
        <dbReference type="Proteomes" id="UP000324800"/>
    </source>
</evidence>
<dbReference type="EMBL" id="SNRW01001560">
    <property type="protein sequence ID" value="KAA6395926.1"/>
    <property type="molecule type" value="Genomic_DNA"/>
</dbReference>
<gene>
    <name evidence="2" type="ORF">EZS28_008550</name>
</gene>
<keyword evidence="1" id="KW-0812">Transmembrane</keyword>
<accession>A0A5J4WMQ6</accession>
<dbReference type="AlphaFoldDB" id="A0A5J4WMQ6"/>
<keyword evidence="1" id="KW-0472">Membrane</keyword>
<feature type="transmembrane region" description="Helical" evidence="1">
    <location>
        <begin position="318"/>
        <end position="344"/>
    </location>
</feature>
<evidence type="ECO:0000313" key="2">
    <source>
        <dbReference type="EMBL" id="KAA6395926.1"/>
    </source>
</evidence>
<organism evidence="2 3">
    <name type="scientific">Streblomastix strix</name>
    <dbReference type="NCBI Taxonomy" id="222440"/>
    <lineage>
        <taxon>Eukaryota</taxon>
        <taxon>Metamonada</taxon>
        <taxon>Preaxostyla</taxon>
        <taxon>Oxymonadida</taxon>
        <taxon>Streblomastigidae</taxon>
        <taxon>Streblomastix</taxon>
    </lineage>
</organism>
<sequence>MTYICYFPQNLVRKVAFIKLVLVLAVLSLAKISDRHAEKFARFRAGADEGPQPEKNVLYFPIGKVDDKGELLIDYSKLDLEKDLPYTTLKFSKGKVYRSGAKITDTSFYLVPKDGFAALKTSLPLNATEITCNFVSTMHLVGIYAQLGYGINAIKDINLAPSIAYILANYPKKVTWKYPGGEGDETETISTQSCATYDPYYTHYAVHKGGFVAADCIANTGYPADISKCSQEGGKYDKYFEGYKEAFFTGNADTIKEALIKFGAVQLDDGDLVIGWEDSNWITVQELVEGDDEEEEYLYSYALGTTAIDTTKQDLEAFVYASGFTAVRSALGLIAAVLVLPALLL</sequence>
<proteinExistence type="predicted"/>
<reference evidence="2 3" key="1">
    <citation type="submission" date="2019-03" db="EMBL/GenBank/DDBJ databases">
        <title>Single cell metagenomics reveals metabolic interactions within the superorganism composed of flagellate Streblomastix strix and complex community of Bacteroidetes bacteria on its surface.</title>
        <authorList>
            <person name="Treitli S.C."/>
            <person name="Kolisko M."/>
            <person name="Husnik F."/>
            <person name="Keeling P."/>
            <person name="Hampl V."/>
        </authorList>
    </citation>
    <scope>NUCLEOTIDE SEQUENCE [LARGE SCALE GENOMIC DNA]</scope>
    <source>
        <strain evidence="2">ST1C</strain>
    </source>
</reference>
<comment type="caution">
    <text evidence="2">The sequence shown here is derived from an EMBL/GenBank/DDBJ whole genome shotgun (WGS) entry which is preliminary data.</text>
</comment>
<dbReference type="Proteomes" id="UP000324800">
    <property type="component" value="Unassembled WGS sequence"/>
</dbReference>
<evidence type="ECO:0000256" key="1">
    <source>
        <dbReference type="SAM" id="Phobius"/>
    </source>
</evidence>
<name>A0A5J4WMQ6_9EUKA</name>
<protein>
    <submittedName>
        <fullName evidence="2">Uncharacterized protein</fullName>
    </submittedName>
</protein>
<keyword evidence="1" id="KW-1133">Transmembrane helix</keyword>